<dbReference type="AlphaFoldDB" id="A0A7Z8E1C0"/>
<dbReference type="RefSeq" id="WP_196211716.1">
    <property type="nucleotide sequence ID" value="NZ_SCHC01000743.1"/>
</dbReference>
<dbReference type="EMBL" id="SCHC01000743">
    <property type="protein sequence ID" value="TBW67935.1"/>
    <property type="molecule type" value="Genomic_DNA"/>
</dbReference>
<accession>A0A7Z8E1C0</accession>
<dbReference type="Proteomes" id="UP000291949">
    <property type="component" value="Unassembled WGS sequence"/>
</dbReference>
<comment type="caution">
    <text evidence="1">The sequence shown here is derived from an EMBL/GenBank/DDBJ whole genome shotgun (WGS) entry which is preliminary data.</text>
</comment>
<protein>
    <submittedName>
        <fullName evidence="1">Preprotein translocase subunit SecD</fullName>
    </submittedName>
</protein>
<evidence type="ECO:0000313" key="1">
    <source>
        <dbReference type="EMBL" id="TBW67935.1"/>
    </source>
</evidence>
<evidence type="ECO:0000313" key="2">
    <source>
        <dbReference type="Proteomes" id="UP000291949"/>
    </source>
</evidence>
<name>A0A7Z8E1C0_STACP</name>
<proteinExistence type="predicted"/>
<gene>
    <name evidence="1" type="ORF">EQ811_16480</name>
</gene>
<organism evidence="1 2">
    <name type="scientific">Staphylococcus capitis</name>
    <dbReference type="NCBI Taxonomy" id="29388"/>
    <lineage>
        <taxon>Bacteria</taxon>
        <taxon>Bacillati</taxon>
        <taxon>Bacillota</taxon>
        <taxon>Bacilli</taxon>
        <taxon>Bacillales</taxon>
        <taxon>Staphylococcaceae</taxon>
        <taxon>Staphylococcus</taxon>
    </lineage>
</organism>
<reference evidence="1 2" key="1">
    <citation type="journal article" date="2019" name="Sci. Transl. Med.">
        <title>Quorum sensing between bacterial species on the skin protects against epidermal injury in atopic dermatitis.</title>
        <authorList>
            <person name="Williams M.R."/>
        </authorList>
    </citation>
    <scope>NUCLEOTIDE SEQUENCE [LARGE SCALE GENOMIC DNA]</scope>
    <source>
        <strain evidence="1 2">H8</strain>
    </source>
</reference>
<feature type="non-terminal residue" evidence="1">
    <location>
        <position position="50"/>
    </location>
</feature>
<sequence length="50" mass="5559">MKKTSRIIAFILLIALLFTGMGMTYKNVVKNVNLGLDLQGGFEVLFQVDP</sequence>